<sequence length="209" mass="23588">MKTDLVEKRCIHCARAITRSTSSRDHIPSKFLLVHPYPDNIETIRVCTECNRSFAQDEEYMAAFLGTLLWNGDEPKSQLERILESNWVLQDDLDDSLFIVTSDAKQRIALEPDEQRLRRVVSKNAVGHMFLALGVAPRPSKISICVLENLPYAVREGLYGLSTGWITVQEGAYRYQLVDQGALVVRSVIHEFLATEAIWPSPIGHSAGY</sequence>
<name>A0A085TUC9_9RHOB</name>
<dbReference type="OrthoDB" id="9757976at2"/>
<dbReference type="STRING" id="1317124.DW2_13640"/>
<reference evidence="1 2" key="2">
    <citation type="journal article" date="2015" name="Antonie Van Leeuwenhoek">
        <title>Thioclava indica sp. nov., isolated from surface seawater of the Indian Ocean.</title>
        <authorList>
            <person name="Liu Y."/>
            <person name="Lai Q."/>
            <person name="Du J."/>
            <person name="Xu H."/>
            <person name="Jiang L."/>
            <person name="Shao Z."/>
        </authorList>
    </citation>
    <scope>NUCLEOTIDE SEQUENCE [LARGE SCALE GENOMIC DNA]</scope>
    <source>
        <strain evidence="1 2">13D2W-2</strain>
    </source>
</reference>
<evidence type="ECO:0008006" key="3">
    <source>
        <dbReference type="Google" id="ProtNLM"/>
    </source>
</evidence>
<gene>
    <name evidence="1" type="ORF">DW2_13640</name>
</gene>
<reference evidence="2" key="1">
    <citation type="submission" date="2013-04" db="EMBL/GenBank/DDBJ databases">
        <title>Thioclava sp. 13D2W-2 Genome Sequencing.</title>
        <authorList>
            <person name="Lai Q."/>
            <person name="Li G."/>
            <person name="Shao Z."/>
        </authorList>
    </citation>
    <scope>NUCLEOTIDE SEQUENCE [LARGE SCALE GENOMIC DNA]</scope>
    <source>
        <strain evidence="2">13D2W-2</strain>
    </source>
</reference>
<proteinExistence type="predicted"/>
<organism evidence="1 2">
    <name type="scientific">Thioclava atlantica</name>
    <dbReference type="NCBI Taxonomy" id="1317124"/>
    <lineage>
        <taxon>Bacteria</taxon>
        <taxon>Pseudomonadati</taxon>
        <taxon>Pseudomonadota</taxon>
        <taxon>Alphaproteobacteria</taxon>
        <taxon>Rhodobacterales</taxon>
        <taxon>Paracoccaceae</taxon>
        <taxon>Thioclava</taxon>
    </lineage>
</organism>
<dbReference type="AlphaFoldDB" id="A0A085TUC9"/>
<dbReference type="Proteomes" id="UP000028607">
    <property type="component" value="Unassembled WGS sequence"/>
</dbReference>
<dbReference type="eggNOG" id="ENOG5031UX4">
    <property type="taxonomic scope" value="Bacteria"/>
</dbReference>
<keyword evidence="2" id="KW-1185">Reference proteome</keyword>
<accession>A0A085TUC9</accession>
<comment type="caution">
    <text evidence="1">The sequence shown here is derived from an EMBL/GenBank/DDBJ whole genome shotgun (WGS) entry which is preliminary data.</text>
</comment>
<evidence type="ECO:0000313" key="2">
    <source>
        <dbReference type="Proteomes" id="UP000028607"/>
    </source>
</evidence>
<protein>
    <recommendedName>
        <fullName evidence="3">HNH endonuclease 5 domain-containing protein</fullName>
    </recommendedName>
</protein>
<dbReference type="RefSeq" id="WP_038147478.1">
    <property type="nucleotide sequence ID" value="NZ_AQRC01000011.1"/>
</dbReference>
<evidence type="ECO:0000313" key="1">
    <source>
        <dbReference type="EMBL" id="KFE34326.1"/>
    </source>
</evidence>
<dbReference type="EMBL" id="AQRC01000011">
    <property type="protein sequence ID" value="KFE34326.1"/>
    <property type="molecule type" value="Genomic_DNA"/>
</dbReference>